<dbReference type="PROSITE" id="PS01361">
    <property type="entry name" value="ZF_DOF_1"/>
    <property type="match status" value="1"/>
</dbReference>
<keyword evidence="2 8" id="KW-0863">Zinc-finger</keyword>
<keyword evidence="3" id="KW-0862">Zinc</keyword>
<dbReference type="STRING" id="3827.A0A1S2XSE5"/>
<evidence type="ECO:0000256" key="2">
    <source>
        <dbReference type="ARBA" id="ARBA00022771"/>
    </source>
</evidence>
<dbReference type="AlphaFoldDB" id="A0A1S2XSE5"/>
<feature type="domain" description="Dof-type" evidence="10">
    <location>
        <begin position="106"/>
        <end position="160"/>
    </location>
</feature>
<dbReference type="InterPro" id="IPR003851">
    <property type="entry name" value="Znf_Dof"/>
</dbReference>
<sequence>MNMSETEKDPVFKLFGWKIPLPECQIPANSPPKDTCSSTKKTEVEILSSEKNEQQENSSDSMDSKQESQHNMKEKEPKENSKPAEDDRETSETDEDKTLKKPEKIIQCPRCNSLDTKFCYFNNYNVNQPRHFCKNCQRYWTAGGTMRNVPIGAGRRKNKHLVSQYRHIIVTSDGIPNTSSSGHNHVSSLDLSGCYRSSSDNETVLKFGPDTPICEPMESMLNLQQQKRSADADSINTVQHREEPSLCRSSVTNTGTQGNELSEQNMSNWFQCYPVHPWVLPMNPSWNNVASMAAVHPISASMCNPYSAAPTAMQWCPAPLLAIPGIRPQNIPLQLVSASHWNGQPILAAGTGTVSIGSSACISPPSSTSNSCYSGNGSATLGKHTRDTVFADEDKSDKHVQVRKMLRIDVTDEDPKSPIRATLAIKKPNEQGKESI</sequence>
<keyword evidence="11" id="KW-1185">Reference proteome</keyword>
<keyword evidence="4" id="KW-0805">Transcription regulation</keyword>
<keyword evidence="5 8" id="KW-0238">DNA-binding</keyword>
<feature type="compositionally biased region" description="Basic and acidic residues" evidence="9">
    <location>
        <begin position="427"/>
        <end position="436"/>
    </location>
</feature>
<dbReference type="GO" id="GO:0003700">
    <property type="term" value="F:DNA-binding transcription factor activity"/>
    <property type="evidence" value="ECO:0007669"/>
    <property type="project" value="InterPro"/>
</dbReference>
<dbReference type="PANTHER" id="PTHR31089:SF47">
    <property type="entry name" value="DOF-TYPE DOMAIN-CONTAINING PROTEIN"/>
    <property type="match status" value="1"/>
</dbReference>
<keyword evidence="7 8" id="KW-0539">Nucleus</keyword>
<name>A0A1S2XSE5_CICAR</name>
<evidence type="ECO:0000256" key="3">
    <source>
        <dbReference type="ARBA" id="ARBA00022833"/>
    </source>
</evidence>
<organism evidence="11 12">
    <name type="scientific">Cicer arietinum</name>
    <name type="common">Chickpea</name>
    <name type="synonym">Garbanzo</name>
    <dbReference type="NCBI Taxonomy" id="3827"/>
    <lineage>
        <taxon>Eukaryota</taxon>
        <taxon>Viridiplantae</taxon>
        <taxon>Streptophyta</taxon>
        <taxon>Embryophyta</taxon>
        <taxon>Tracheophyta</taxon>
        <taxon>Spermatophyta</taxon>
        <taxon>Magnoliopsida</taxon>
        <taxon>eudicotyledons</taxon>
        <taxon>Gunneridae</taxon>
        <taxon>Pentapetalae</taxon>
        <taxon>rosids</taxon>
        <taxon>fabids</taxon>
        <taxon>Fabales</taxon>
        <taxon>Fabaceae</taxon>
        <taxon>Papilionoideae</taxon>
        <taxon>50 kb inversion clade</taxon>
        <taxon>NPAAA clade</taxon>
        <taxon>Hologalegina</taxon>
        <taxon>IRL clade</taxon>
        <taxon>Cicereae</taxon>
        <taxon>Cicer</taxon>
    </lineage>
</organism>
<feature type="compositionally biased region" description="Basic and acidic residues" evidence="9">
    <location>
        <begin position="40"/>
        <end position="54"/>
    </location>
</feature>
<dbReference type="RefSeq" id="XP_004493227.1">
    <property type="nucleotide sequence ID" value="XM_004493170.3"/>
</dbReference>
<proteinExistence type="predicted"/>
<evidence type="ECO:0000256" key="9">
    <source>
        <dbReference type="SAM" id="MobiDB-lite"/>
    </source>
</evidence>
<reference evidence="12" key="2">
    <citation type="submission" date="2025-08" db="UniProtKB">
        <authorList>
            <consortium name="RefSeq"/>
        </authorList>
    </citation>
    <scope>IDENTIFICATION</scope>
    <source>
        <tissue evidence="12">Etiolated seedlings</tissue>
    </source>
</reference>
<evidence type="ECO:0000313" key="11">
    <source>
        <dbReference type="Proteomes" id="UP000087171"/>
    </source>
</evidence>
<reference evidence="11" key="1">
    <citation type="journal article" date="2013" name="Nat. Biotechnol.">
        <title>Draft genome sequence of chickpea (Cicer arietinum) provides a resource for trait improvement.</title>
        <authorList>
            <person name="Varshney R.K."/>
            <person name="Song C."/>
            <person name="Saxena R.K."/>
            <person name="Azam S."/>
            <person name="Yu S."/>
            <person name="Sharpe A.G."/>
            <person name="Cannon S."/>
            <person name="Baek J."/>
            <person name="Rosen B.D."/>
            <person name="Tar'an B."/>
            <person name="Millan T."/>
            <person name="Zhang X."/>
            <person name="Ramsay L.D."/>
            <person name="Iwata A."/>
            <person name="Wang Y."/>
            <person name="Nelson W."/>
            <person name="Farmer A.D."/>
            <person name="Gaur P.M."/>
            <person name="Soderlund C."/>
            <person name="Penmetsa R.V."/>
            <person name="Xu C."/>
            <person name="Bharti A.K."/>
            <person name="He W."/>
            <person name="Winter P."/>
            <person name="Zhao S."/>
            <person name="Hane J.K."/>
            <person name="Carrasquilla-Garcia N."/>
            <person name="Condie J.A."/>
            <person name="Upadhyaya H.D."/>
            <person name="Luo M.C."/>
            <person name="Thudi M."/>
            <person name="Gowda C.L."/>
            <person name="Singh N.P."/>
            <person name="Lichtenzveig J."/>
            <person name="Gali K.K."/>
            <person name="Rubio J."/>
            <person name="Nadarajan N."/>
            <person name="Dolezel J."/>
            <person name="Bansal K.C."/>
            <person name="Xu X."/>
            <person name="Edwards D."/>
            <person name="Zhang G."/>
            <person name="Kahl G."/>
            <person name="Gil J."/>
            <person name="Singh K.B."/>
            <person name="Datta S.K."/>
            <person name="Jackson S.A."/>
            <person name="Wang J."/>
            <person name="Cook D.R."/>
        </authorList>
    </citation>
    <scope>NUCLEOTIDE SEQUENCE [LARGE SCALE GENOMIC DNA]</scope>
    <source>
        <strain evidence="11">cv. CDC Frontier</strain>
    </source>
</reference>
<evidence type="ECO:0000256" key="7">
    <source>
        <dbReference type="ARBA" id="ARBA00023242"/>
    </source>
</evidence>
<accession>A0A1S2XSE5</accession>
<comment type="subcellular location">
    <subcellularLocation>
        <location evidence="8">Nucleus</location>
    </subcellularLocation>
</comment>
<evidence type="ECO:0000256" key="5">
    <source>
        <dbReference type="ARBA" id="ARBA00023125"/>
    </source>
</evidence>
<dbReference type="eggNOG" id="ENOG502QSI8">
    <property type="taxonomic scope" value="Eukaryota"/>
</dbReference>
<protein>
    <submittedName>
        <fullName evidence="12">Cyclic dof factor 3-like</fullName>
    </submittedName>
</protein>
<evidence type="ECO:0000256" key="6">
    <source>
        <dbReference type="ARBA" id="ARBA00023163"/>
    </source>
</evidence>
<dbReference type="GO" id="GO:0008270">
    <property type="term" value="F:zinc ion binding"/>
    <property type="evidence" value="ECO:0007669"/>
    <property type="project" value="UniProtKB-KW"/>
</dbReference>
<keyword evidence="1" id="KW-0479">Metal-binding</keyword>
<dbReference type="GO" id="GO:0003677">
    <property type="term" value="F:DNA binding"/>
    <property type="evidence" value="ECO:0007669"/>
    <property type="project" value="UniProtKB-UniRule"/>
</dbReference>
<dbReference type="PROSITE" id="PS50884">
    <property type="entry name" value="ZF_DOF_2"/>
    <property type="match status" value="1"/>
</dbReference>
<evidence type="ECO:0000256" key="1">
    <source>
        <dbReference type="ARBA" id="ARBA00022723"/>
    </source>
</evidence>
<gene>
    <name evidence="12" type="primary">LOC101500722</name>
</gene>
<dbReference type="Pfam" id="PF02701">
    <property type="entry name" value="Zn_ribbon_Dof"/>
    <property type="match status" value="1"/>
</dbReference>
<feature type="compositionally biased region" description="Acidic residues" evidence="9">
    <location>
        <begin position="86"/>
        <end position="95"/>
    </location>
</feature>
<dbReference type="GO" id="GO:0005634">
    <property type="term" value="C:nucleus"/>
    <property type="evidence" value="ECO:0007669"/>
    <property type="project" value="UniProtKB-SubCell"/>
</dbReference>
<evidence type="ECO:0000256" key="8">
    <source>
        <dbReference type="PROSITE-ProRule" id="PRU00071"/>
    </source>
</evidence>
<dbReference type="Proteomes" id="UP000087171">
    <property type="component" value="Chromosome Ca3"/>
</dbReference>
<evidence type="ECO:0000259" key="10">
    <source>
        <dbReference type="PROSITE" id="PS50884"/>
    </source>
</evidence>
<dbReference type="KEGG" id="cam:101500722"/>
<dbReference type="GeneID" id="101500722"/>
<dbReference type="PaxDb" id="3827-XP_004493227.1"/>
<dbReference type="OrthoDB" id="1927254at2759"/>
<evidence type="ECO:0000256" key="4">
    <source>
        <dbReference type="ARBA" id="ARBA00023015"/>
    </source>
</evidence>
<keyword evidence="6" id="KW-0804">Transcription</keyword>
<feature type="compositionally biased region" description="Basic and acidic residues" evidence="9">
    <location>
        <begin position="62"/>
        <end position="85"/>
    </location>
</feature>
<feature type="region of interest" description="Disordered" evidence="9">
    <location>
        <begin position="22"/>
        <end position="101"/>
    </location>
</feature>
<evidence type="ECO:0000313" key="12">
    <source>
        <dbReference type="RefSeq" id="XP_004493227.1"/>
    </source>
</evidence>
<dbReference type="InterPro" id="IPR045174">
    <property type="entry name" value="Dof"/>
</dbReference>
<dbReference type="PANTHER" id="PTHR31089">
    <property type="entry name" value="CYCLIC DOF FACTOR 2"/>
    <property type="match status" value="1"/>
</dbReference>
<feature type="region of interest" description="Disordered" evidence="9">
    <location>
        <begin position="416"/>
        <end position="436"/>
    </location>
</feature>